<name>A0A919JYM1_9ACTN</name>
<evidence type="ECO:0000256" key="11">
    <source>
        <dbReference type="RuleBase" id="RU003826"/>
    </source>
</evidence>
<comment type="catalytic activity">
    <reaction evidence="8 10 11">
        <text>2-(2-carboxy-4-methylthiazol-5-yl)ethyl phosphate + 4-amino-2-methyl-5-(diphosphooxymethyl)pyrimidine + 2 H(+) = thiamine phosphate + CO2 + diphosphate</text>
        <dbReference type="Rhea" id="RHEA:47848"/>
        <dbReference type="ChEBI" id="CHEBI:15378"/>
        <dbReference type="ChEBI" id="CHEBI:16526"/>
        <dbReference type="ChEBI" id="CHEBI:33019"/>
        <dbReference type="ChEBI" id="CHEBI:37575"/>
        <dbReference type="ChEBI" id="CHEBI:57841"/>
        <dbReference type="ChEBI" id="CHEBI:62890"/>
        <dbReference type="EC" id="2.5.1.3"/>
    </reaction>
</comment>
<dbReference type="Gene3D" id="3.20.20.70">
    <property type="entry name" value="Aldolase class I"/>
    <property type="match status" value="1"/>
</dbReference>
<gene>
    <name evidence="10 14" type="primary">thiE</name>
    <name evidence="14" type="ORF">Ari01nite_35540</name>
</gene>
<keyword evidence="6 10" id="KW-0784">Thiamine biosynthesis</keyword>
<dbReference type="GO" id="GO:0000287">
    <property type="term" value="F:magnesium ion binding"/>
    <property type="evidence" value="ECO:0007669"/>
    <property type="project" value="UniProtKB-UniRule"/>
</dbReference>
<keyword evidence="5 10" id="KW-0460">Magnesium</keyword>
<dbReference type="InterPro" id="IPR036206">
    <property type="entry name" value="ThiamineP_synth_sf"/>
</dbReference>
<dbReference type="NCBIfam" id="TIGR00693">
    <property type="entry name" value="thiE"/>
    <property type="match status" value="1"/>
</dbReference>
<protein>
    <recommendedName>
        <fullName evidence="10">Thiamine-phosphate synthase</fullName>
        <shortName evidence="10">TP synthase</shortName>
        <shortName evidence="10">TPS</shortName>
        <ecNumber evidence="10">2.5.1.3</ecNumber>
    </recommendedName>
    <alternativeName>
        <fullName evidence="10">Thiamine-phosphate pyrophosphorylase</fullName>
        <shortName evidence="10">TMP pyrophosphorylase</shortName>
        <shortName evidence="10">TMP-PPase</shortName>
    </alternativeName>
</protein>
<feature type="binding site" evidence="10">
    <location>
        <position position="97"/>
    </location>
    <ligand>
        <name>4-amino-2-methyl-5-(diphosphooxymethyl)pyrimidine</name>
        <dbReference type="ChEBI" id="CHEBI:57841"/>
    </ligand>
</feature>
<organism evidence="14 15">
    <name type="scientific">Paractinoplanes rishiriensis</name>
    <dbReference type="NCBI Taxonomy" id="1050105"/>
    <lineage>
        <taxon>Bacteria</taxon>
        <taxon>Bacillati</taxon>
        <taxon>Actinomycetota</taxon>
        <taxon>Actinomycetes</taxon>
        <taxon>Micromonosporales</taxon>
        <taxon>Micromonosporaceae</taxon>
        <taxon>Paractinoplanes</taxon>
    </lineage>
</organism>
<evidence type="ECO:0000256" key="1">
    <source>
        <dbReference type="ARBA" id="ARBA00003814"/>
    </source>
</evidence>
<evidence type="ECO:0000256" key="5">
    <source>
        <dbReference type="ARBA" id="ARBA00022842"/>
    </source>
</evidence>
<evidence type="ECO:0000256" key="9">
    <source>
        <dbReference type="ARBA" id="ARBA00047883"/>
    </source>
</evidence>
<comment type="similarity">
    <text evidence="10 11">Belongs to the thiamine-phosphate synthase family.</text>
</comment>
<reference evidence="14" key="1">
    <citation type="submission" date="2021-01" db="EMBL/GenBank/DDBJ databases">
        <title>Whole genome shotgun sequence of Actinoplanes rishiriensis NBRC 108556.</title>
        <authorList>
            <person name="Komaki H."/>
            <person name="Tamura T."/>
        </authorList>
    </citation>
    <scope>NUCLEOTIDE SEQUENCE</scope>
    <source>
        <strain evidence="14">NBRC 108556</strain>
    </source>
</reference>
<proteinExistence type="inferred from homology"/>
<keyword evidence="4 10" id="KW-0479">Metal-binding</keyword>
<feature type="domain" description="Thiamine phosphate synthase/TenI" evidence="13">
    <location>
        <begin position="9"/>
        <end position="175"/>
    </location>
</feature>
<dbReference type="PANTHER" id="PTHR20857:SF15">
    <property type="entry name" value="THIAMINE-PHOSPHATE SYNTHASE"/>
    <property type="match status" value="1"/>
</dbReference>
<dbReference type="Proteomes" id="UP000636960">
    <property type="component" value="Unassembled WGS sequence"/>
</dbReference>
<feature type="binding site" evidence="10">
    <location>
        <position position="58"/>
    </location>
    <ligand>
        <name>4-amino-2-methyl-5-(diphosphooxymethyl)pyrimidine</name>
        <dbReference type="ChEBI" id="CHEBI:57841"/>
    </ligand>
</feature>
<evidence type="ECO:0000256" key="12">
    <source>
        <dbReference type="RuleBase" id="RU004253"/>
    </source>
</evidence>
<comment type="catalytic activity">
    <reaction evidence="9 10 11">
        <text>2-[(2R,5Z)-2-carboxy-4-methylthiazol-5(2H)-ylidene]ethyl phosphate + 4-amino-2-methyl-5-(diphosphooxymethyl)pyrimidine + 2 H(+) = thiamine phosphate + CO2 + diphosphate</text>
        <dbReference type="Rhea" id="RHEA:47844"/>
        <dbReference type="ChEBI" id="CHEBI:15378"/>
        <dbReference type="ChEBI" id="CHEBI:16526"/>
        <dbReference type="ChEBI" id="CHEBI:33019"/>
        <dbReference type="ChEBI" id="CHEBI:37575"/>
        <dbReference type="ChEBI" id="CHEBI:57841"/>
        <dbReference type="ChEBI" id="CHEBI:62899"/>
        <dbReference type="EC" id="2.5.1.3"/>
    </reaction>
</comment>
<comment type="cofactor">
    <cofactor evidence="10">
        <name>Mg(2+)</name>
        <dbReference type="ChEBI" id="CHEBI:18420"/>
    </cofactor>
    <text evidence="10">Binds 1 Mg(2+) ion per subunit.</text>
</comment>
<dbReference type="InterPro" id="IPR022998">
    <property type="entry name" value="ThiamineP_synth_TenI"/>
</dbReference>
<feature type="binding site" evidence="10">
    <location>
        <position position="59"/>
    </location>
    <ligand>
        <name>Mg(2+)</name>
        <dbReference type="ChEBI" id="CHEBI:18420"/>
    </ligand>
</feature>
<comment type="pathway">
    <text evidence="2 10 12">Cofactor biosynthesis; thiamine diphosphate biosynthesis; thiamine phosphate from 4-amino-2-methyl-5-diphosphomethylpyrimidine and 4-methyl-5-(2-phosphoethyl)-thiazole: step 1/1.</text>
</comment>
<comment type="function">
    <text evidence="1 10">Condenses 4-methyl-5-(beta-hydroxyethyl)thiazole monophosphate (THZ-P) and 2-methyl-4-amino-5-hydroxymethyl pyrimidine pyrophosphate (HMP-PP) to form thiamine monophosphate (TMP).</text>
</comment>
<accession>A0A919JYM1</accession>
<dbReference type="HAMAP" id="MF_00097">
    <property type="entry name" value="TMP_synthase"/>
    <property type="match status" value="1"/>
</dbReference>
<evidence type="ECO:0000256" key="3">
    <source>
        <dbReference type="ARBA" id="ARBA00022679"/>
    </source>
</evidence>
<comment type="caution">
    <text evidence="14">The sequence shown here is derived from an EMBL/GenBank/DDBJ whole genome shotgun (WGS) entry which is preliminary data.</text>
</comment>
<feature type="binding site" evidence="10">
    <location>
        <begin position="172"/>
        <end position="173"/>
    </location>
    <ligand>
        <name>2-[(2R,5Z)-2-carboxy-4-methylthiazol-5(2H)-ylidene]ethyl phosphate</name>
        <dbReference type="ChEBI" id="CHEBI:62899"/>
    </ligand>
</feature>
<evidence type="ECO:0000259" key="13">
    <source>
        <dbReference type="Pfam" id="PF02581"/>
    </source>
</evidence>
<feature type="binding site" evidence="10">
    <location>
        <position position="155"/>
    </location>
    <ligand>
        <name>2-[(2R,5Z)-2-carboxy-4-methylthiazol-5(2H)-ylidene]ethyl phosphate</name>
        <dbReference type="ChEBI" id="CHEBI:62899"/>
    </ligand>
</feature>
<evidence type="ECO:0000256" key="10">
    <source>
        <dbReference type="HAMAP-Rule" id="MF_00097"/>
    </source>
</evidence>
<dbReference type="GO" id="GO:0004789">
    <property type="term" value="F:thiamine-phosphate diphosphorylase activity"/>
    <property type="evidence" value="ECO:0007669"/>
    <property type="project" value="UniProtKB-UniRule"/>
</dbReference>
<evidence type="ECO:0000313" key="15">
    <source>
        <dbReference type="Proteomes" id="UP000636960"/>
    </source>
</evidence>
<dbReference type="GO" id="GO:0009228">
    <property type="term" value="P:thiamine biosynthetic process"/>
    <property type="evidence" value="ECO:0007669"/>
    <property type="project" value="UniProtKB-KW"/>
</dbReference>
<dbReference type="GO" id="GO:0009229">
    <property type="term" value="P:thiamine diphosphate biosynthetic process"/>
    <property type="evidence" value="ECO:0007669"/>
    <property type="project" value="UniProtKB-UniRule"/>
</dbReference>
<dbReference type="InterPro" id="IPR034291">
    <property type="entry name" value="TMP_synthase"/>
</dbReference>
<evidence type="ECO:0000256" key="2">
    <source>
        <dbReference type="ARBA" id="ARBA00005165"/>
    </source>
</evidence>
<evidence type="ECO:0000256" key="8">
    <source>
        <dbReference type="ARBA" id="ARBA00047851"/>
    </source>
</evidence>
<dbReference type="EMBL" id="BOMV01000039">
    <property type="protein sequence ID" value="GIE96089.1"/>
    <property type="molecule type" value="Genomic_DNA"/>
</dbReference>
<dbReference type="InterPro" id="IPR013785">
    <property type="entry name" value="Aldolase_TIM"/>
</dbReference>
<evidence type="ECO:0000256" key="4">
    <source>
        <dbReference type="ARBA" id="ARBA00022723"/>
    </source>
</evidence>
<dbReference type="AlphaFoldDB" id="A0A919JYM1"/>
<dbReference type="SUPFAM" id="SSF51391">
    <property type="entry name" value="Thiamin phosphate synthase"/>
    <property type="match status" value="1"/>
</dbReference>
<keyword evidence="15" id="KW-1185">Reference proteome</keyword>
<dbReference type="CDD" id="cd00564">
    <property type="entry name" value="TMP_TenI"/>
    <property type="match status" value="1"/>
</dbReference>
<feature type="binding site" evidence="10">
    <location>
        <position position="78"/>
    </location>
    <ligand>
        <name>Mg(2+)</name>
        <dbReference type="ChEBI" id="CHEBI:18420"/>
    </ligand>
</feature>
<dbReference type="EC" id="2.5.1.3" evidence="10"/>
<feature type="binding site" evidence="10">
    <location>
        <begin position="27"/>
        <end position="31"/>
    </location>
    <ligand>
        <name>4-amino-2-methyl-5-(diphosphooxymethyl)pyrimidine</name>
        <dbReference type="ChEBI" id="CHEBI:57841"/>
    </ligand>
</feature>
<dbReference type="PANTHER" id="PTHR20857">
    <property type="entry name" value="THIAMINE-PHOSPHATE PYROPHOSPHORYLASE"/>
    <property type="match status" value="1"/>
</dbReference>
<keyword evidence="3 10" id="KW-0808">Transferase</keyword>
<feature type="binding site" evidence="10">
    <location>
        <position position="126"/>
    </location>
    <ligand>
        <name>4-amino-2-methyl-5-(diphosphooxymethyl)pyrimidine</name>
        <dbReference type="ChEBI" id="CHEBI:57841"/>
    </ligand>
</feature>
<dbReference type="GO" id="GO:0005737">
    <property type="term" value="C:cytoplasm"/>
    <property type="evidence" value="ECO:0007669"/>
    <property type="project" value="TreeGrafter"/>
</dbReference>
<feature type="binding site" evidence="10">
    <location>
        <begin position="123"/>
        <end position="125"/>
    </location>
    <ligand>
        <name>2-[(2R,5Z)-2-carboxy-4-methylthiazol-5(2H)-ylidene]ethyl phosphate</name>
        <dbReference type="ChEBI" id="CHEBI:62899"/>
    </ligand>
</feature>
<dbReference type="Pfam" id="PF02581">
    <property type="entry name" value="TMP-TENI"/>
    <property type="match status" value="1"/>
</dbReference>
<comment type="catalytic activity">
    <reaction evidence="7 10 11">
        <text>4-methyl-5-(2-phosphooxyethyl)-thiazole + 4-amino-2-methyl-5-(diphosphooxymethyl)pyrimidine + H(+) = thiamine phosphate + diphosphate</text>
        <dbReference type="Rhea" id="RHEA:22328"/>
        <dbReference type="ChEBI" id="CHEBI:15378"/>
        <dbReference type="ChEBI" id="CHEBI:33019"/>
        <dbReference type="ChEBI" id="CHEBI:37575"/>
        <dbReference type="ChEBI" id="CHEBI:57841"/>
        <dbReference type="ChEBI" id="CHEBI:58296"/>
        <dbReference type="EC" id="2.5.1.3"/>
    </reaction>
</comment>
<evidence type="ECO:0000313" key="14">
    <source>
        <dbReference type="EMBL" id="GIE96089.1"/>
    </source>
</evidence>
<evidence type="ECO:0000256" key="6">
    <source>
        <dbReference type="ARBA" id="ARBA00022977"/>
    </source>
</evidence>
<sequence length="204" mass="19819">MFPRLHIVTDSLDVVRGAVGHGPVAVQIRIKTSDRLAYALTTAALPLCRAAGALLLVDDRVGVALAAGADGVHVGADDLPVAAARRVLGPSAVLGATCRNPEQARAAVADGASYLGVGPAFATSTKDGLPAPIGPAGIAAVTAAVPGTPVIAIGGITPERAATLDCYGVAAVSAIAADPAGAAVELLAALSSRPGAAPSRVSAS</sequence>
<evidence type="ECO:0000256" key="7">
    <source>
        <dbReference type="ARBA" id="ARBA00047334"/>
    </source>
</evidence>